<protein>
    <recommendedName>
        <fullName evidence="16">FAD-binding FR-type domain-containing protein</fullName>
    </recommendedName>
</protein>
<keyword evidence="6" id="KW-0274">FAD</keyword>
<dbReference type="InterPro" id="IPR017927">
    <property type="entry name" value="FAD-bd_FR_type"/>
</dbReference>
<feature type="transmembrane region" description="Helical" evidence="14">
    <location>
        <begin position="370"/>
        <end position="390"/>
    </location>
</feature>
<sequence length="696" mass="78919">MVSLSVIIAATLLLTAAAHKVNIIYHNRDIAVKACSTYLTRTATLHGKKDKKGFCNVKAQQALGSMANCLHVLNQTGSIDSFLDSCKHTNLTRAQFDAAYLNASTQLVNTTAVKGFNTTKLFYQPIITPKKKIRNYKDSIGTRFINFNYASWYGIVLIGYWFALVLVSGFFNFLKFAAPNFVQSLNSRIVTKYRKYVTVPATGSKHHAEIKTYFKVFSMVVPTRAESLMIFGWVVLAIIFNCVSYHSVSPNTVWKYKYAEMGRKIADRTGVMSLYLIPPTVLFAGRNNLLQWISGWKYQRFLILHRWVARVTTLLFIVHAVGMTFNGRGIGKYQQRNGRPYVRWGYVGTIAACLMCFQGLIFLRRKAYEYFLLGHIVLGVLYMVGGYLHVEKDGYHYFYMSAFCLWALDRVLRLVRCATFGVKPAEVELIGEEMMRVTVDKPTWWKAFPGCHAFVSFMRPSCFWQSHPFTVLDSVDGKLVFLIRVKGGVSHGLYKFLSKQPNQRATIKVSIEGPYGAHNPSSRYNNTVFVGGGNGIVGLYSIAMNMAKKSKASQRIKIHWGVRNYLNLQWFYNELQQLSTVNVDTTIYVSDCQCPINTRFMEKNSDSEEDEKSSGDEKSGSDHVSSLKASLPHIEFVEGRPNAEQIVQNEISQTISPIAFTTCAHPAFVDDVRKAVVNNMDKTKQRVDLFEEIQVW</sequence>
<comment type="subcellular location">
    <subcellularLocation>
        <location evidence="1">Membrane</location>
        <topology evidence="1">Multi-pass membrane protein</topology>
    </subcellularLocation>
</comment>
<keyword evidence="12" id="KW-0325">Glycoprotein</keyword>
<dbReference type="Pfam" id="PF08030">
    <property type="entry name" value="NAD_binding_6"/>
    <property type="match status" value="1"/>
</dbReference>
<feature type="signal peptide" evidence="15">
    <location>
        <begin position="1"/>
        <end position="18"/>
    </location>
</feature>
<dbReference type="PROSITE" id="PS51384">
    <property type="entry name" value="FAD_FR"/>
    <property type="match status" value="1"/>
</dbReference>
<evidence type="ECO:0000256" key="8">
    <source>
        <dbReference type="ARBA" id="ARBA00022989"/>
    </source>
</evidence>
<keyword evidence="4" id="KW-0285">Flavoprotein</keyword>
<keyword evidence="10" id="KW-0406">Ion transport</keyword>
<keyword evidence="18" id="KW-1185">Reference proteome</keyword>
<dbReference type="InterPro" id="IPR051410">
    <property type="entry name" value="Ferric/Cupric_Reductase"/>
</dbReference>
<comment type="caution">
    <text evidence="17">The sequence shown here is derived from an EMBL/GenBank/DDBJ whole genome shotgun (WGS) entry which is preliminary data.</text>
</comment>
<evidence type="ECO:0000256" key="12">
    <source>
        <dbReference type="ARBA" id="ARBA00023180"/>
    </source>
</evidence>
<keyword evidence="15" id="KW-0732">Signal</keyword>
<feature type="transmembrane region" description="Helical" evidence="14">
    <location>
        <begin position="345"/>
        <end position="363"/>
    </location>
</feature>
<dbReference type="SFLD" id="SFLDS00052">
    <property type="entry name" value="Ferric_Reductase_Domain"/>
    <property type="match status" value="1"/>
</dbReference>
<keyword evidence="11 14" id="KW-0472">Membrane</keyword>
<dbReference type="Proteomes" id="UP000790833">
    <property type="component" value="Unassembled WGS sequence"/>
</dbReference>
<feature type="region of interest" description="Disordered" evidence="13">
    <location>
        <begin position="600"/>
        <end position="624"/>
    </location>
</feature>
<evidence type="ECO:0000256" key="3">
    <source>
        <dbReference type="ARBA" id="ARBA00022448"/>
    </source>
</evidence>
<evidence type="ECO:0000256" key="15">
    <source>
        <dbReference type="SAM" id="SignalP"/>
    </source>
</evidence>
<evidence type="ECO:0000256" key="14">
    <source>
        <dbReference type="SAM" id="Phobius"/>
    </source>
</evidence>
<dbReference type="OrthoDB" id="4494341at2759"/>
<evidence type="ECO:0000256" key="9">
    <source>
        <dbReference type="ARBA" id="ARBA00023002"/>
    </source>
</evidence>
<dbReference type="InterPro" id="IPR013112">
    <property type="entry name" value="FAD-bd_8"/>
</dbReference>
<dbReference type="InterPro" id="IPR013121">
    <property type="entry name" value="Fe_red_NAD-bd_6"/>
</dbReference>
<keyword evidence="7" id="KW-0249">Electron transport</keyword>
<dbReference type="GO" id="GO:0006826">
    <property type="term" value="P:iron ion transport"/>
    <property type="evidence" value="ECO:0007669"/>
    <property type="project" value="TreeGrafter"/>
</dbReference>
<evidence type="ECO:0000256" key="2">
    <source>
        <dbReference type="ARBA" id="ARBA00006278"/>
    </source>
</evidence>
<feature type="transmembrane region" description="Helical" evidence="14">
    <location>
        <begin position="307"/>
        <end position="325"/>
    </location>
</feature>
<dbReference type="CDD" id="cd06186">
    <property type="entry name" value="NOX_Duox_like_FAD_NADP"/>
    <property type="match status" value="1"/>
</dbReference>
<dbReference type="GO" id="GO:0006879">
    <property type="term" value="P:intracellular iron ion homeostasis"/>
    <property type="evidence" value="ECO:0007669"/>
    <property type="project" value="TreeGrafter"/>
</dbReference>
<feature type="chain" id="PRO_5040497861" description="FAD-binding FR-type domain-containing protein" evidence="15">
    <location>
        <begin position="19"/>
        <end position="696"/>
    </location>
</feature>
<keyword evidence="3" id="KW-0813">Transport</keyword>
<organism evidence="17 18">
    <name type="scientific">Scheffersomyces spartinae</name>
    <dbReference type="NCBI Taxonomy" id="45513"/>
    <lineage>
        <taxon>Eukaryota</taxon>
        <taxon>Fungi</taxon>
        <taxon>Dikarya</taxon>
        <taxon>Ascomycota</taxon>
        <taxon>Saccharomycotina</taxon>
        <taxon>Pichiomycetes</taxon>
        <taxon>Debaryomycetaceae</taxon>
        <taxon>Scheffersomyces</taxon>
    </lineage>
</organism>
<evidence type="ECO:0000313" key="17">
    <source>
        <dbReference type="EMBL" id="KAG7194424.1"/>
    </source>
</evidence>
<dbReference type="GeneID" id="66118011"/>
<feature type="transmembrane region" description="Helical" evidence="14">
    <location>
        <begin position="152"/>
        <end position="174"/>
    </location>
</feature>
<gene>
    <name evidence="17" type="ORF">KQ657_004637</name>
</gene>
<dbReference type="AlphaFoldDB" id="A0A9P7VBS7"/>
<keyword evidence="5 14" id="KW-0812">Transmembrane</keyword>
<evidence type="ECO:0000256" key="13">
    <source>
        <dbReference type="SAM" id="MobiDB-lite"/>
    </source>
</evidence>
<dbReference type="PANTHER" id="PTHR32361:SF9">
    <property type="entry name" value="FERRIC REDUCTASE TRANSMEMBRANE COMPONENT 3-RELATED"/>
    <property type="match status" value="1"/>
</dbReference>
<evidence type="ECO:0000256" key="11">
    <source>
        <dbReference type="ARBA" id="ARBA00023136"/>
    </source>
</evidence>
<evidence type="ECO:0000256" key="1">
    <source>
        <dbReference type="ARBA" id="ARBA00004141"/>
    </source>
</evidence>
<comment type="similarity">
    <text evidence="2">Belongs to the ferric reductase (FRE) family.</text>
</comment>
<dbReference type="InterPro" id="IPR039261">
    <property type="entry name" value="FNR_nucleotide-bd"/>
</dbReference>
<dbReference type="EMBL" id="JAHMUF010000007">
    <property type="protein sequence ID" value="KAG7194424.1"/>
    <property type="molecule type" value="Genomic_DNA"/>
</dbReference>
<reference evidence="17" key="1">
    <citation type="submission" date="2021-03" db="EMBL/GenBank/DDBJ databases">
        <authorList>
            <person name="Palmer J.M."/>
        </authorList>
    </citation>
    <scope>NUCLEOTIDE SEQUENCE</scope>
    <source>
        <strain evidence="17">ARV_011</strain>
    </source>
</reference>
<evidence type="ECO:0000256" key="6">
    <source>
        <dbReference type="ARBA" id="ARBA00022827"/>
    </source>
</evidence>
<dbReference type="SFLD" id="SFLDG01168">
    <property type="entry name" value="Ferric_reductase_subgroup_(FRE"/>
    <property type="match status" value="1"/>
</dbReference>
<dbReference type="RefSeq" id="XP_043049971.1">
    <property type="nucleotide sequence ID" value="XM_043195305.1"/>
</dbReference>
<dbReference type="GO" id="GO:0005886">
    <property type="term" value="C:plasma membrane"/>
    <property type="evidence" value="ECO:0007669"/>
    <property type="project" value="TreeGrafter"/>
</dbReference>
<keyword evidence="8 14" id="KW-1133">Transmembrane helix</keyword>
<evidence type="ECO:0000256" key="4">
    <source>
        <dbReference type="ARBA" id="ARBA00022630"/>
    </source>
</evidence>
<accession>A0A9P7VBS7</accession>
<dbReference type="Pfam" id="PF01794">
    <property type="entry name" value="Ferric_reduct"/>
    <property type="match status" value="1"/>
</dbReference>
<name>A0A9P7VBS7_9ASCO</name>
<keyword evidence="9" id="KW-0560">Oxidoreductase</keyword>
<evidence type="ECO:0000313" key="18">
    <source>
        <dbReference type="Proteomes" id="UP000790833"/>
    </source>
</evidence>
<dbReference type="InterPro" id="IPR013130">
    <property type="entry name" value="Fe3_Rdtase_TM_dom"/>
</dbReference>
<dbReference type="PANTHER" id="PTHR32361">
    <property type="entry name" value="FERRIC/CUPRIC REDUCTASE TRANSMEMBRANE COMPONENT"/>
    <property type="match status" value="1"/>
</dbReference>
<feature type="compositionally biased region" description="Basic and acidic residues" evidence="13">
    <location>
        <begin position="600"/>
        <end position="621"/>
    </location>
</feature>
<proteinExistence type="inferred from homology"/>
<dbReference type="SUPFAM" id="SSF52343">
    <property type="entry name" value="Ferredoxin reductase-like, C-terminal NADP-linked domain"/>
    <property type="match status" value="1"/>
</dbReference>
<dbReference type="GO" id="GO:0015677">
    <property type="term" value="P:copper ion import"/>
    <property type="evidence" value="ECO:0007669"/>
    <property type="project" value="TreeGrafter"/>
</dbReference>
<feature type="domain" description="FAD-binding FR-type" evidence="16">
    <location>
        <begin position="417"/>
        <end position="521"/>
    </location>
</feature>
<dbReference type="Gene3D" id="3.40.50.80">
    <property type="entry name" value="Nucleotide-binding domain of ferredoxin-NADP reductase (FNR) module"/>
    <property type="match status" value="1"/>
</dbReference>
<evidence type="ECO:0000256" key="5">
    <source>
        <dbReference type="ARBA" id="ARBA00022692"/>
    </source>
</evidence>
<evidence type="ECO:0000256" key="10">
    <source>
        <dbReference type="ARBA" id="ARBA00023065"/>
    </source>
</evidence>
<feature type="transmembrane region" description="Helical" evidence="14">
    <location>
        <begin position="228"/>
        <end position="248"/>
    </location>
</feature>
<evidence type="ECO:0000259" key="16">
    <source>
        <dbReference type="PROSITE" id="PS51384"/>
    </source>
</evidence>
<evidence type="ECO:0000256" key="7">
    <source>
        <dbReference type="ARBA" id="ARBA00022982"/>
    </source>
</evidence>
<dbReference type="GO" id="GO:0000293">
    <property type="term" value="F:ferric-chelate reductase activity"/>
    <property type="evidence" value="ECO:0007669"/>
    <property type="project" value="UniProtKB-ARBA"/>
</dbReference>
<dbReference type="Pfam" id="PF08022">
    <property type="entry name" value="FAD_binding_8"/>
    <property type="match status" value="1"/>
</dbReference>